<dbReference type="InterPro" id="IPR036388">
    <property type="entry name" value="WH-like_DNA-bd_sf"/>
</dbReference>
<dbReference type="SUPFAM" id="SSF46785">
    <property type="entry name" value="Winged helix' DNA-binding domain"/>
    <property type="match status" value="1"/>
</dbReference>
<reference evidence="2 3" key="1">
    <citation type="submission" date="2019-06" db="EMBL/GenBank/DDBJ databases">
        <title>Sequencing the genomes of 1000 actinobacteria strains.</title>
        <authorList>
            <person name="Klenk H.-P."/>
        </authorList>
    </citation>
    <scope>NUCLEOTIDE SEQUENCE [LARGE SCALE GENOMIC DNA]</scope>
    <source>
        <strain evidence="2 3">DSM 43866</strain>
    </source>
</reference>
<dbReference type="PANTHER" id="PTHR33169:SF14">
    <property type="entry name" value="TRANSCRIPTIONAL REGULATOR RV3488"/>
    <property type="match status" value="1"/>
</dbReference>
<name>A0A561WLY2_ACTTI</name>
<organism evidence="2 3">
    <name type="scientific">Actinoplanes teichomyceticus</name>
    <dbReference type="NCBI Taxonomy" id="1867"/>
    <lineage>
        <taxon>Bacteria</taxon>
        <taxon>Bacillati</taxon>
        <taxon>Actinomycetota</taxon>
        <taxon>Actinomycetes</taxon>
        <taxon>Micromonosporales</taxon>
        <taxon>Micromonosporaceae</taxon>
        <taxon>Actinoplanes</taxon>
    </lineage>
</organism>
<feature type="domain" description="Transcription regulator PadR N-terminal" evidence="1">
    <location>
        <begin position="41"/>
        <end position="92"/>
    </location>
</feature>
<evidence type="ECO:0000259" key="1">
    <source>
        <dbReference type="Pfam" id="PF03551"/>
    </source>
</evidence>
<dbReference type="InterPro" id="IPR036390">
    <property type="entry name" value="WH_DNA-bd_sf"/>
</dbReference>
<sequence>MVGYVEFGYSAAMRITVATARLLAVLLTEPEADRYGLDLMGATGLASGSLYPILHRLQDAGWLTARWEDIDPSELGRPARRFYRLTPDGVSQARSALARLRAQTAVPGIVGLATRSLAW</sequence>
<dbReference type="PANTHER" id="PTHR33169">
    <property type="entry name" value="PADR-FAMILY TRANSCRIPTIONAL REGULATOR"/>
    <property type="match status" value="1"/>
</dbReference>
<protein>
    <submittedName>
        <fullName evidence="2">PadR family transcriptional regulator</fullName>
    </submittedName>
</protein>
<gene>
    <name evidence="2" type="ORF">FHX34_1021435</name>
</gene>
<dbReference type="AlphaFoldDB" id="A0A561WLY2"/>
<dbReference type="Proteomes" id="UP000320239">
    <property type="component" value="Unassembled WGS sequence"/>
</dbReference>
<dbReference type="Gene3D" id="1.10.10.10">
    <property type="entry name" value="Winged helix-like DNA-binding domain superfamily/Winged helix DNA-binding domain"/>
    <property type="match status" value="1"/>
</dbReference>
<dbReference type="InterPro" id="IPR005149">
    <property type="entry name" value="Tscrpt_reg_PadR_N"/>
</dbReference>
<proteinExistence type="predicted"/>
<accession>A0A561WLY2</accession>
<dbReference type="InterPro" id="IPR052509">
    <property type="entry name" value="Metal_resp_DNA-bind_regulator"/>
</dbReference>
<evidence type="ECO:0000313" key="2">
    <source>
        <dbReference type="EMBL" id="TWG24872.1"/>
    </source>
</evidence>
<evidence type="ECO:0000313" key="3">
    <source>
        <dbReference type="Proteomes" id="UP000320239"/>
    </source>
</evidence>
<keyword evidence="3" id="KW-1185">Reference proteome</keyword>
<comment type="caution">
    <text evidence="2">The sequence shown here is derived from an EMBL/GenBank/DDBJ whole genome shotgun (WGS) entry which is preliminary data.</text>
</comment>
<dbReference type="EMBL" id="VIWY01000002">
    <property type="protein sequence ID" value="TWG24872.1"/>
    <property type="molecule type" value="Genomic_DNA"/>
</dbReference>
<dbReference type="Pfam" id="PF03551">
    <property type="entry name" value="PadR"/>
    <property type="match status" value="1"/>
</dbReference>